<name>A0A0R3PLE1_ANGCS</name>
<evidence type="ECO:0000313" key="6">
    <source>
        <dbReference type="Proteomes" id="UP000267027"/>
    </source>
</evidence>
<keyword evidence="6" id="KW-1185">Reference proteome</keyword>
<dbReference type="OrthoDB" id="10257739at2759"/>
<evidence type="ECO:0000259" key="4">
    <source>
        <dbReference type="Pfam" id="PF11938"/>
    </source>
</evidence>
<proteinExistence type="inferred from homology"/>
<organism evidence="7">
    <name type="scientific">Angiostrongylus costaricensis</name>
    <name type="common">Nematode worm</name>
    <dbReference type="NCBI Taxonomy" id="334426"/>
    <lineage>
        <taxon>Eukaryota</taxon>
        <taxon>Metazoa</taxon>
        <taxon>Ecdysozoa</taxon>
        <taxon>Nematoda</taxon>
        <taxon>Chromadorea</taxon>
        <taxon>Rhabditida</taxon>
        <taxon>Rhabditina</taxon>
        <taxon>Rhabditomorpha</taxon>
        <taxon>Strongyloidea</taxon>
        <taxon>Metastrongylidae</taxon>
        <taxon>Angiostrongylus</taxon>
    </lineage>
</organism>
<dbReference type="AlphaFoldDB" id="A0A0R3PLE1"/>
<dbReference type="Pfam" id="PF11938">
    <property type="entry name" value="DUF3456"/>
    <property type="match status" value="1"/>
</dbReference>
<accession>A0A0R3PLE1</accession>
<dbReference type="EMBL" id="UYYA01003878">
    <property type="protein sequence ID" value="VDM57148.1"/>
    <property type="molecule type" value="Genomic_DNA"/>
</dbReference>
<feature type="chain" id="PRO_5043130234" evidence="3">
    <location>
        <begin position="21"/>
        <end position="158"/>
    </location>
</feature>
<gene>
    <name evidence="5" type="ORF">ACOC_LOCUS5563</name>
</gene>
<evidence type="ECO:0000256" key="3">
    <source>
        <dbReference type="SAM" id="SignalP"/>
    </source>
</evidence>
<reference evidence="5 6" key="2">
    <citation type="submission" date="2018-11" db="EMBL/GenBank/DDBJ databases">
        <authorList>
            <consortium name="Pathogen Informatics"/>
        </authorList>
    </citation>
    <scope>NUCLEOTIDE SEQUENCE [LARGE SCALE GENOMIC DNA]</scope>
    <source>
        <strain evidence="5 6">Costa Rica</strain>
    </source>
</reference>
<evidence type="ECO:0000313" key="5">
    <source>
        <dbReference type="EMBL" id="VDM57148.1"/>
    </source>
</evidence>
<keyword evidence="2 3" id="KW-0732">Signal</keyword>
<protein>
    <submittedName>
        <fullName evidence="7">DUF3456 domain-containing protein</fullName>
    </submittedName>
</protein>
<dbReference type="InterPro" id="IPR021852">
    <property type="entry name" value="DUF3456"/>
</dbReference>
<sequence>MTNYNSIFLVIVLLWHYSSSELSSENVDAPSRCESCAIFARDLQASVDRTIHRSESSFIELMETFCASMIKYKVHKGRTGLSRFCTEESDTMKALKDLKNKGVEVNLGMPYEMWQLPSAEITVLKQDCERILALHEDFLEEWFLTKSNDPLEVRIDML</sequence>
<evidence type="ECO:0000313" key="7">
    <source>
        <dbReference type="WBParaSite" id="ACOC_0000556201-mRNA-1"/>
    </source>
</evidence>
<feature type="signal peptide" evidence="3">
    <location>
        <begin position="1"/>
        <end position="20"/>
    </location>
</feature>
<evidence type="ECO:0000256" key="2">
    <source>
        <dbReference type="ARBA" id="ARBA00022729"/>
    </source>
</evidence>
<dbReference type="PANTHER" id="PTHR15382:SF8">
    <property type="entry name" value="CANOPY B"/>
    <property type="match status" value="1"/>
</dbReference>
<comment type="similarity">
    <text evidence="1">Belongs to the canopy family.</text>
</comment>
<dbReference type="PANTHER" id="PTHR15382">
    <property type="entry name" value="CTG4A-RELATED"/>
    <property type="match status" value="1"/>
</dbReference>
<dbReference type="STRING" id="334426.A0A0R3PLE1"/>
<dbReference type="WBParaSite" id="ACOC_0000556201-mRNA-1">
    <property type="protein sequence ID" value="ACOC_0000556201-mRNA-1"/>
    <property type="gene ID" value="ACOC_0000556201"/>
</dbReference>
<reference evidence="7" key="1">
    <citation type="submission" date="2017-02" db="UniProtKB">
        <authorList>
            <consortium name="WormBaseParasite"/>
        </authorList>
    </citation>
    <scope>IDENTIFICATION</scope>
</reference>
<dbReference type="Proteomes" id="UP000267027">
    <property type="component" value="Unassembled WGS sequence"/>
</dbReference>
<evidence type="ECO:0000256" key="1">
    <source>
        <dbReference type="ARBA" id="ARBA00007285"/>
    </source>
</evidence>
<feature type="domain" description="DUF3456" evidence="4">
    <location>
        <begin position="51"/>
        <end position="149"/>
    </location>
</feature>
<dbReference type="OMA" id="TKCEICA"/>